<dbReference type="SUPFAM" id="SSF54534">
    <property type="entry name" value="FKBP-like"/>
    <property type="match status" value="2"/>
</dbReference>
<evidence type="ECO:0000313" key="9">
    <source>
        <dbReference type="EMBL" id="NYD73397.1"/>
    </source>
</evidence>
<feature type="domain" description="PPIase FKBP-type" evidence="8">
    <location>
        <begin position="94"/>
        <end position="183"/>
    </location>
</feature>
<dbReference type="Proteomes" id="UP000589620">
    <property type="component" value="Unassembled WGS sequence"/>
</dbReference>
<dbReference type="GO" id="GO:0003755">
    <property type="term" value="F:peptidyl-prolyl cis-trans isomerase activity"/>
    <property type="evidence" value="ECO:0007669"/>
    <property type="project" value="UniProtKB-KW"/>
</dbReference>
<dbReference type="EMBL" id="JACCBJ010000001">
    <property type="protein sequence ID" value="NYD73397.1"/>
    <property type="molecule type" value="Genomic_DNA"/>
</dbReference>
<dbReference type="PANTHER" id="PTHR43811">
    <property type="entry name" value="FKBP-TYPE PEPTIDYL-PROLYL CIS-TRANS ISOMERASE FKPA"/>
    <property type="match status" value="1"/>
</dbReference>
<comment type="caution">
    <text evidence="9">The sequence shown here is derived from an EMBL/GenBank/DDBJ whole genome shotgun (WGS) entry which is preliminary data.</text>
</comment>
<dbReference type="InterPro" id="IPR001179">
    <property type="entry name" value="PPIase_FKBP_dom"/>
</dbReference>
<keyword evidence="7" id="KW-0732">Signal</keyword>
<gene>
    <name evidence="9" type="ORF">BJ963_000916</name>
</gene>
<organism evidence="9 10">
    <name type="scientific">Leifsonia soli</name>
    <dbReference type="NCBI Taxonomy" id="582665"/>
    <lineage>
        <taxon>Bacteria</taxon>
        <taxon>Bacillati</taxon>
        <taxon>Actinomycetota</taxon>
        <taxon>Actinomycetes</taxon>
        <taxon>Micrococcales</taxon>
        <taxon>Microbacteriaceae</taxon>
        <taxon>Leifsonia</taxon>
    </lineage>
</organism>
<evidence type="ECO:0000259" key="8">
    <source>
        <dbReference type="PROSITE" id="PS50059"/>
    </source>
</evidence>
<dbReference type="InterPro" id="IPR046357">
    <property type="entry name" value="PPIase_dom_sf"/>
</dbReference>
<dbReference type="EC" id="5.2.1.8" evidence="3 6"/>
<evidence type="ECO:0000256" key="5">
    <source>
        <dbReference type="ARBA" id="ARBA00023235"/>
    </source>
</evidence>
<keyword evidence="5 6" id="KW-0413">Isomerase</keyword>
<feature type="domain" description="PPIase FKBP-type" evidence="8">
    <location>
        <begin position="239"/>
        <end position="325"/>
    </location>
</feature>
<name>A0A852SWY8_9MICO</name>
<keyword evidence="4 6" id="KW-0697">Rotamase</keyword>
<proteinExistence type="inferred from homology"/>
<dbReference type="PANTHER" id="PTHR43811:SF19">
    <property type="entry name" value="39 KDA FK506-BINDING NUCLEAR PROTEIN"/>
    <property type="match status" value="1"/>
</dbReference>
<dbReference type="RefSeq" id="WP_179454941.1">
    <property type="nucleotide sequence ID" value="NZ_BAAAPX010000001.1"/>
</dbReference>
<feature type="signal peptide" evidence="7">
    <location>
        <begin position="1"/>
        <end position="30"/>
    </location>
</feature>
<evidence type="ECO:0000256" key="4">
    <source>
        <dbReference type="ARBA" id="ARBA00023110"/>
    </source>
</evidence>
<dbReference type="PROSITE" id="PS51257">
    <property type="entry name" value="PROKAR_LIPOPROTEIN"/>
    <property type="match status" value="1"/>
</dbReference>
<feature type="chain" id="PRO_5039731877" description="peptidylprolyl isomerase" evidence="7">
    <location>
        <begin position="31"/>
        <end position="326"/>
    </location>
</feature>
<comment type="similarity">
    <text evidence="2">Belongs to the FKBP-type PPIase family.</text>
</comment>
<evidence type="ECO:0000256" key="2">
    <source>
        <dbReference type="ARBA" id="ARBA00006577"/>
    </source>
</evidence>
<evidence type="ECO:0000313" key="10">
    <source>
        <dbReference type="Proteomes" id="UP000589620"/>
    </source>
</evidence>
<dbReference type="Gene3D" id="3.10.50.40">
    <property type="match status" value="2"/>
</dbReference>
<evidence type="ECO:0000256" key="6">
    <source>
        <dbReference type="PROSITE-ProRule" id="PRU00277"/>
    </source>
</evidence>
<dbReference type="AlphaFoldDB" id="A0A852SWY8"/>
<keyword evidence="10" id="KW-1185">Reference proteome</keyword>
<protein>
    <recommendedName>
        <fullName evidence="3 6">peptidylprolyl isomerase</fullName>
        <ecNumber evidence="3 6">5.2.1.8</ecNumber>
    </recommendedName>
</protein>
<evidence type="ECO:0000256" key="1">
    <source>
        <dbReference type="ARBA" id="ARBA00000971"/>
    </source>
</evidence>
<evidence type="ECO:0000256" key="3">
    <source>
        <dbReference type="ARBA" id="ARBA00013194"/>
    </source>
</evidence>
<evidence type="ECO:0000256" key="7">
    <source>
        <dbReference type="SAM" id="SignalP"/>
    </source>
</evidence>
<reference evidence="9 10" key="1">
    <citation type="submission" date="2020-07" db="EMBL/GenBank/DDBJ databases">
        <title>Sequencing the genomes of 1000 actinobacteria strains.</title>
        <authorList>
            <person name="Klenk H.-P."/>
        </authorList>
    </citation>
    <scope>NUCLEOTIDE SEQUENCE [LARGE SCALE GENOMIC DNA]</scope>
    <source>
        <strain evidence="9 10">DSM 23871</strain>
    </source>
</reference>
<comment type="catalytic activity">
    <reaction evidence="1 6">
        <text>[protein]-peptidylproline (omega=180) = [protein]-peptidylproline (omega=0)</text>
        <dbReference type="Rhea" id="RHEA:16237"/>
        <dbReference type="Rhea" id="RHEA-COMP:10747"/>
        <dbReference type="Rhea" id="RHEA-COMP:10748"/>
        <dbReference type="ChEBI" id="CHEBI:83833"/>
        <dbReference type="ChEBI" id="CHEBI:83834"/>
        <dbReference type="EC" id="5.2.1.8"/>
    </reaction>
</comment>
<dbReference type="Pfam" id="PF00254">
    <property type="entry name" value="FKBP_C"/>
    <property type="match status" value="2"/>
</dbReference>
<sequence length="326" mass="33237">MRTSLKALTATATAALLVSGLAACSSGSPAPTSTPAANACQNLKSGDASKSVKVTGDFRATPNVTIPSPLKATDMERTVVITGKGAEAKGGSSVDIALAAYNGTTGKELTAAQGFDGTAPATIQVDDKAYVPGLVRAVECLHVGSRVVLTSPAKAAFGNTDLSKLSLTDKDSVVFVADVVDLPPTRANGKAVAPTEGFPTVKLNAKTGEPDITIPKADPPTETKVAVLKQGDGETVQPGDTVTVQYKGVLWKNGKMFDSSWSRGAPATFQTTGVVAGFKKALEGQKVGSQVIAIVPPADGYGAQGSGEITATDTMVFVVDILKTTR</sequence>
<dbReference type="PROSITE" id="PS50059">
    <property type="entry name" value="FKBP_PPIASE"/>
    <property type="match status" value="2"/>
</dbReference>
<accession>A0A852SWY8</accession>